<comment type="caution">
    <text evidence="7">The sequence shown here is derived from an EMBL/GenBank/DDBJ whole genome shotgun (WGS) entry which is preliminary data.</text>
</comment>
<feature type="domain" description="FAD-binding" evidence="6">
    <location>
        <begin position="9"/>
        <end position="356"/>
    </location>
</feature>
<dbReference type="SUPFAM" id="SSF51905">
    <property type="entry name" value="FAD/NAD(P)-binding domain"/>
    <property type="match status" value="1"/>
</dbReference>
<dbReference type="GO" id="GO:0071949">
    <property type="term" value="F:FAD binding"/>
    <property type="evidence" value="ECO:0007669"/>
    <property type="project" value="InterPro"/>
</dbReference>
<dbReference type="Proteomes" id="UP000807353">
    <property type="component" value="Unassembled WGS sequence"/>
</dbReference>
<protein>
    <submittedName>
        <fullName evidence="7">FAD/NAD-binding domain-containing protein</fullName>
    </submittedName>
</protein>
<dbReference type="OrthoDB" id="3340390at2759"/>
<evidence type="ECO:0000256" key="3">
    <source>
        <dbReference type="ARBA" id="ARBA00022827"/>
    </source>
</evidence>
<dbReference type="GO" id="GO:0044550">
    <property type="term" value="P:secondary metabolite biosynthetic process"/>
    <property type="evidence" value="ECO:0007669"/>
    <property type="project" value="UniProtKB-ARBA"/>
</dbReference>
<dbReference type="InterPro" id="IPR036188">
    <property type="entry name" value="FAD/NAD-bd_sf"/>
</dbReference>
<accession>A0A9P5Y457</accession>
<dbReference type="InterPro" id="IPR050816">
    <property type="entry name" value="Flavin-dep_Halogenase_NPB"/>
</dbReference>
<evidence type="ECO:0000259" key="6">
    <source>
        <dbReference type="Pfam" id="PF01494"/>
    </source>
</evidence>
<keyword evidence="8" id="KW-1185">Reference proteome</keyword>
<evidence type="ECO:0000256" key="4">
    <source>
        <dbReference type="ARBA" id="ARBA00023002"/>
    </source>
</evidence>
<evidence type="ECO:0000313" key="7">
    <source>
        <dbReference type="EMBL" id="KAF9461922.1"/>
    </source>
</evidence>
<organism evidence="7 8">
    <name type="scientific">Collybia nuda</name>
    <dbReference type="NCBI Taxonomy" id="64659"/>
    <lineage>
        <taxon>Eukaryota</taxon>
        <taxon>Fungi</taxon>
        <taxon>Dikarya</taxon>
        <taxon>Basidiomycota</taxon>
        <taxon>Agaricomycotina</taxon>
        <taxon>Agaricomycetes</taxon>
        <taxon>Agaricomycetidae</taxon>
        <taxon>Agaricales</taxon>
        <taxon>Tricholomatineae</taxon>
        <taxon>Clitocybaceae</taxon>
        <taxon>Collybia</taxon>
    </lineage>
</organism>
<comment type="catalytic activity">
    <reaction evidence="5">
        <text>melleolide F + FADH2 + chloride + O2 = 6'-chloromelleolide F + FAD + 2 H2O + H(+)</text>
        <dbReference type="Rhea" id="RHEA:67160"/>
        <dbReference type="ChEBI" id="CHEBI:15377"/>
        <dbReference type="ChEBI" id="CHEBI:15378"/>
        <dbReference type="ChEBI" id="CHEBI:15379"/>
        <dbReference type="ChEBI" id="CHEBI:17996"/>
        <dbReference type="ChEBI" id="CHEBI:57692"/>
        <dbReference type="ChEBI" id="CHEBI:58307"/>
        <dbReference type="ChEBI" id="CHEBI:167712"/>
        <dbReference type="ChEBI" id="CHEBI:167713"/>
    </reaction>
    <physiologicalReaction direction="left-to-right" evidence="5">
        <dbReference type="Rhea" id="RHEA:67161"/>
    </physiologicalReaction>
</comment>
<evidence type="ECO:0000256" key="1">
    <source>
        <dbReference type="ARBA" id="ARBA00005706"/>
    </source>
</evidence>
<keyword evidence="2" id="KW-0285">Flavoprotein</keyword>
<reference evidence="7" key="1">
    <citation type="submission" date="2020-11" db="EMBL/GenBank/DDBJ databases">
        <authorList>
            <consortium name="DOE Joint Genome Institute"/>
            <person name="Ahrendt S."/>
            <person name="Riley R."/>
            <person name="Andreopoulos W."/>
            <person name="Labutti K."/>
            <person name="Pangilinan J."/>
            <person name="Ruiz-Duenas F.J."/>
            <person name="Barrasa J.M."/>
            <person name="Sanchez-Garcia M."/>
            <person name="Camarero S."/>
            <person name="Miyauchi S."/>
            <person name="Serrano A."/>
            <person name="Linde D."/>
            <person name="Babiker R."/>
            <person name="Drula E."/>
            <person name="Ayuso-Fernandez I."/>
            <person name="Pacheco R."/>
            <person name="Padilla G."/>
            <person name="Ferreira P."/>
            <person name="Barriuso J."/>
            <person name="Kellner H."/>
            <person name="Castanera R."/>
            <person name="Alfaro M."/>
            <person name="Ramirez L."/>
            <person name="Pisabarro A.G."/>
            <person name="Kuo A."/>
            <person name="Tritt A."/>
            <person name="Lipzen A."/>
            <person name="He G."/>
            <person name="Yan M."/>
            <person name="Ng V."/>
            <person name="Cullen D."/>
            <person name="Martin F."/>
            <person name="Rosso M.-N."/>
            <person name="Henrissat B."/>
            <person name="Hibbett D."/>
            <person name="Martinez A.T."/>
            <person name="Grigoriev I.V."/>
        </authorList>
    </citation>
    <scope>NUCLEOTIDE SEQUENCE</scope>
    <source>
        <strain evidence="7">CBS 247.69</strain>
    </source>
</reference>
<comment type="similarity">
    <text evidence="1">Belongs to the flavin-dependent halogenase family.</text>
</comment>
<proteinExistence type="inferred from homology"/>
<keyword evidence="3" id="KW-0274">FAD</keyword>
<keyword evidence="4" id="KW-0560">Oxidoreductase</keyword>
<dbReference type="Gene3D" id="3.50.50.60">
    <property type="entry name" value="FAD/NAD(P)-binding domain"/>
    <property type="match status" value="1"/>
</dbReference>
<evidence type="ECO:0000256" key="5">
    <source>
        <dbReference type="ARBA" id="ARBA00049364"/>
    </source>
</evidence>
<dbReference type="InterPro" id="IPR002938">
    <property type="entry name" value="FAD-bd"/>
</dbReference>
<dbReference type="AlphaFoldDB" id="A0A9P5Y457"/>
<dbReference type="Pfam" id="PF01494">
    <property type="entry name" value="FAD_binding_3"/>
    <property type="match status" value="1"/>
</dbReference>
<evidence type="ECO:0000313" key="8">
    <source>
        <dbReference type="Proteomes" id="UP000807353"/>
    </source>
</evidence>
<dbReference type="GO" id="GO:0140907">
    <property type="term" value="F:flavin-dependent halogenase activity"/>
    <property type="evidence" value="ECO:0007669"/>
    <property type="project" value="UniProtKB-ARBA"/>
</dbReference>
<gene>
    <name evidence="7" type="ORF">BDZ94DRAFT_1195433</name>
</gene>
<dbReference type="PRINTS" id="PR00420">
    <property type="entry name" value="RNGMNOXGNASE"/>
</dbReference>
<sequence>MAAPEVPKRTTVLVIGGGPGGSYAATVLAREGLDVVLLEALKHPREHVGESMLPSMRHYLRFIDLEDEFEARGFKHKPGAAFKFVHGMRECYTDFSTLGPHRTTWNVVRAEADDLMLRHASRQGVRVFEETRVVSIDFRAGEDPSISRPVSASWMDKNGRSGVIHFDWLIDASGRQGIMSTKYLKNRIYREGLRNVAAYGYWKDVTIFEEGGHRSNSPWFECLTDKQGWCWLIPLHDGTTSIGVVMHQNTSNQKKAERPGSLEEHYLEELKLAPGVQQLIGEKGIYVKGSVKSTADYSYHATSYSGDHYRIVGDAAAFVDPLFSSGVHVAMTGALSAASTILGSMKGQVSESEAQSWHDAKVGICQTRFLLVVLSAYRQMQHQGNSAVLSDVNVNDFQAAFELFRPIYQGEHDTSTQLTNDELSNMIDFTRNLFTPTTEEQFKGVRSRVAPEYMTLGGPIMSPTDLDKVLDSDDGDAKEVLRRLNSLKVLRNDTSPESFTSDAVNGYVVVLERGKLGLVKV</sequence>
<evidence type="ECO:0000256" key="2">
    <source>
        <dbReference type="ARBA" id="ARBA00022630"/>
    </source>
</evidence>
<dbReference type="EMBL" id="MU150277">
    <property type="protein sequence ID" value="KAF9461922.1"/>
    <property type="molecule type" value="Genomic_DNA"/>
</dbReference>
<name>A0A9P5Y457_9AGAR</name>
<dbReference type="PANTHER" id="PTHR43747:SF5">
    <property type="entry name" value="FAD-BINDING DOMAIN-CONTAINING PROTEIN"/>
    <property type="match status" value="1"/>
</dbReference>
<dbReference type="PANTHER" id="PTHR43747">
    <property type="entry name" value="FAD-BINDING PROTEIN"/>
    <property type="match status" value="1"/>
</dbReference>